<evidence type="ECO:0000256" key="1">
    <source>
        <dbReference type="ARBA" id="ARBA00000971"/>
    </source>
</evidence>
<evidence type="ECO:0000256" key="2">
    <source>
        <dbReference type="ARBA" id="ARBA00004123"/>
    </source>
</evidence>
<keyword evidence="14" id="KW-1185">Reference proteome</keyword>
<dbReference type="AlphaFoldDB" id="A0A1Y2BQD2"/>
<dbReference type="PANTHER" id="PTHR45625:SF6">
    <property type="entry name" value="SPLICEOSOME-ASSOCIATED PROTEIN CWC27 HOMOLOG"/>
    <property type="match status" value="1"/>
</dbReference>
<dbReference type="Gene3D" id="2.40.100.10">
    <property type="entry name" value="Cyclophilin-like"/>
    <property type="match status" value="1"/>
</dbReference>
<dbReference type="CDD" id="cd01925">
    <property type="entry name" value="cyclophilin_CeCYP16-like"/>
    <property type="match status" value="1"/>
</dbReference>
<dbReference type="GO" id="GO:0071013">
    <property type="term" value="C:catalytic step 2 spliceosome"/>
    <property type="evidence" value="ECO:0007669"/>
    <property type="project" value="TreeGrafter"/>
</dbReference>
<feature type="coiled-coil region" evidence="10">
    <location>
        <begin position="176"/>
        <end position="204"/>
    </location>
</feature>
<dbReference type="PRINTS" id="PR00153">
    <property type="entry name" value="CSAPPISMRASE"/>
</dbReference>
<dbReference type="PROSITE" id="PS00170">
    <property type="entry name" value="CSA_PPIASE_1"/>
    <property type="match status" value="1"/>
</dbReference>
<evidence type="ECO:0000313" key="13">
    <source>
        <dbReference type="EMBL" id="ORY36365.1"/>
    </source>
</evidence>
<dbReference type="Proteomes" id="UP000193642">
    <property type="component" value="Unassembled WGS sequence"/>
</dbReference>
<evidence type="ECO:0000259" key="12">
    <source>
        <dbReference type="PROSITE" id="PS50072"/>
    </source>
</evidence>
<dbReference type="SUPFAM" id="SSF50891">
    <property type="entry name" value="Cyclophilin-like"/>
    <property type="match status" value="1"/>
</dbReference>
<accession>A0A1Y2BQD2</accession>
<dbReference type="InterPro" id="IPR044666">
    <property type="entry name" value="Cyclophilin_A-like"/>
</dbReference>
<evidence type="ECO:0000256" key="9">
    <source>
        <dbReference type="ARBA" id="ARBA00083804"/>
    </source>
</evidence>
<comment type="catalytic activity">
    <reaction evidence="1">
        <text>[protein]-peptidylproline (omega=180) = [protein]-peptidylproline (omega=0)</text>
        <dbReference type="Rhea" id="RHEA:16237"/>
        <dbReference type="Rhea" id="RHEA-COMP:10747"/>
        <dbReference type="Rhea" id="RHEA-COMP:10748"/>
        <dbReference type="ChEBI" id="CHEBI:83833"/>
        <dbReference type="ChEBI" id="CHEBI:83834"/>
        <dbReference type="EC" id="5.2.1.8"/>
    </reaction>
</comment>
<dbReference type="PROSITE" id="PS50072">
    <property type="entry name" value="CSA_PPIASE_2"/>
    <property type="match status" value="1"/>
</dbReference>
<comment type="subcellular location">
    <subcellularLocation>
        <location evidence="2">Nucleus</location>
    </subcellularLocation>
</comment>
<keyword evidence="3" id="KW-0539">Nucleus</keyword>
<evidence type="ECO:0000256" key="3">
    <source>
        <dbReference type="ARBA" id="ARBA00023242"/>
    </source>
</evidence>
<dbReference type="InterPro" id="IPR002130">
    <property type="entry name" value="Cyclophilin-type_PPIase_dom"/>
</dbReference>
<feature type="compositionally biased region" description="Acidic residues" evidence="11">
    <location>
        <begin position="284"/>
        <end position="297"/>
    </location>
</feature>
<evidence type="ECO:0000256" key="7">
    <source>
        <dbReference type="ARBA" id="ARBA00071024"/>
    </source>
</evidence>
<feature type="compositionally biased region" description="Basic and acidic residues" evidence="11">
    <location>
        <begin position="298"/>
        <end position="311"/>
    </location>
</feature>
<dbReference type="PANTHER" id="PTHR45625">
    <property type="entry name" value="PEPTIDYL-PROLYL CIS-TRANS ISOMERASE-RELATED"/>
    <property type="match status" value="1"/>
</dbReference>
<dbReference type="OrthoDB" id="442970at2759"/>
<dbReference type="EMBL" id="MCGO01000056">
    <property type="protein sequence ID" value="ORY36365.1"/>
    <property type="molecule type" value="Genomic_DNA"/>
</dbReference>
<organism evidence="13 14">
    <name type="scientific">Rhizoclosmatium globosum</name>
    <dbReference type="NCBI Taxonomy" id="329046"/>
    <lineage>
        <taxon>Eukaryota</taxon>
        <taxon>Fungi</taxon>
        <taxon>Fungi incertae sedis</taxon>
        <taxon>Chytridiomycota</taxon>
        <taxon>Chytridiomycota incertae sedis</taxon>
        <taxon>Chytridiomycetes</taxon>
        <taxon>Chytridiales</taxon>
        <taxon>Chytriomycetaceae</taxon>
        <taxon>Rhizoclosmatium</taxon>
    </lineage>
</organism>
<comment type="caution">
    <text evidence="13">The sequence shown here is derived from an EMBL/GenBank/DDBJ whole genome shotgun (WGS) entry which is preliminary data.</text>
</comment>
<evidence type="ECO:0000313" key="14">
    <source>
        <dbReference type="Proteomes" id="UP000193642"/>
    </source>
</evidence>
<protein>
    <recommendedName>
        <fullName evidence="7">Peptidyl-prolyl isomerase CWC27</fullName>
    </recommendedName>
    <alternativeName>
        <fullName evidence="6">Peptidyl-prolyl isomerase cwc27</fullName>
    </alternativeName>
    <alternativeName>
        <fullName evidence="8 9">Rotamase CWC27</fullName>
    </alternativeName>
</protein>
<reference evidence="13 14" key="1">
    <citation type="submission" date="2016-07" db="EMBL/GenBank/DDBJ databases">
        <title>Pervasive Adenine N6-methylation of Active Genes in Fungi.</title>
        <authorList>
            <consortium name="DOE Joint Genome Institute"/>
            <person name="Mondo S.J."/>
            <person name="Dannebaum R.O."/>
            <person name="Kuo R.C."/>
            <person name="Labutti K."/>
            <person name="Haridas S."/>
            <person name="Kuo A."/>
            <person name="Salamov A."/>
            <person name="Ahrendt S.R."/>
            <person name="Lipzen A."/>
            <person name="Sullivan W."/>
            <person name="Andreopoulos W.B."/>
            <person name="Clum A."/>
            <person name="Lindquist E."/>
            <person name="Daum C."/>
            <person name="Ramamoorthy G.K."/>
            <person name="Gryganskyi A."/>
            <person name="Culley D."/>
            <person name="Magnuson J.K."/>
            <person name="James T.Y."/>
            <person name="O'Malley M.A."/>
            <person name="Stajich J.E."/>
            <person name="Spatafora J.W."/>
            <person name="Visel A."/>
            <person name="Grigoriev I.V."/>
        </authorList>
    </citation>
    <scope>NUCLEOTIDE SEQUENCE [LARGE SCALE GENOMIC DNA]</scope>
    <source>
        <strain evidence="13 14">JEL800</strain>
    </source>
</reference>
<dbReference type="FunFam" id="2.40.100.10:FF:000007">
    <property type="entry name" value="Peptidyl-prolyl cis-trans isomerase CWC27 homolog"/>
    <property type="match status" value="1"/>
</dbReference>
<feature type="domain" description="PPIase cyclophilin-type" evidence="12">
    <location>
        <begin position="19"/>
        <end position="165"/>
    </location>
</feature>
<keyword evidence="10" id="KW-0175">Coiled coil</keyword>
<evidence type="ECO:0000256" key="5">
    <source>
        <dbReference type="ARBA" id="ARBA00055615"/>
    </source>
</evidence>
<dbReference type="InterPro" id="IPR020892">
    <property type="entry name" value="Cyclophilin-type_PPIase_CS"/>
</dbReference>
<sequence>MSYAYASEPPTKGKVILKTSMGDLEVELWPKEAPKATRNFVQLCLEGYYDNTVFHRIVKNFIVQGGDPTGTGLGGESIYNEPFADEFHSRLRFSHRGLLAMANTGRNTNTSQFFFTLDKTEDLNRKNTIFGKIVGDTIYNLLEIGEVEVEDEKPVYPIVIKSVEVLYNPFDDIETRTTAQERAAKLAEEKLKAEREANKKTKGKKNLSLLSFGDEAATEETIIKSSNVKKKIASSHDLLDDGRLSKEVIVSKDELKASTGRVDSDEKKPTSSAPAVPAKRAWEDESEEEDSDPEAAEEERAQQRRLVEVAKQRLGGSAAAGGTSKV</sequence>
<proteinExistence type="inferred from homology"/>
<dbReference type="Pfam" id="PF00160">
    <property type="entry name" value="Pro_isomerase"/>
    <property type="match status" value="1"/>
</dbReference>
<evidence type="ECO:0000256" key="11">
    <source>
        <dbReference type="SAM" id="MobiDB-lite"/>
    </source>
</evidence>
<dbReference type="InterPro" id="IPR029000">
    <property type="entry name" value="Cyclophilin-like_dom_sf"/>
</dbReference>
<name>A0A1Y2BQD2_9FUNG</name>
<dbReference type="GO" id="GO:0003755">
    <property type="term" value="F:peptidyl-prolyl cis-trans isomerase activity"/>
    <property type="evidence" value="ECO:0007669"/>
    <property type="project" value="UniProtKB-EC"/>
</dbReference>
<gene>
    <name evidence="13" type="ORF">BCR33DRAFT_664255</name>
</gene>
<evidence type="ECO:0000256" key="4">
    <source>
        <dbReference type="ARBA" id="ARBA00038509"/>
    </source>
</evidence>
<feature type="region of interest" description="Disordered" evidence="11">
    <location>
        <begin position="257"/>
        <end position="326"/>
    </location>
</feature>
<evidence type="ECO:0000256" key="6">
    <source>
        <dbReference type="ARBA" id="ARBA00067721"/>
    </source>
</evidence>
<comment type="similarity">
    <text evidence="4">Belongs to the cyclophilin-type PPIase family. CWC27 subfamily.</text>
</comment>
<evidence type="ECO:0000256" key="10">
    <source>
        <dbReference type="SAM" id="Coils"/>
    </source>
</evidence>
<dbReference type="GO" id="GO:0006457">
    <property type="term" value="P:protein folding"/>
    <property type="evidence" value="ECO:0007669"/>
    <property type="project" value="InterPro"/>
</dbReference>
<comment type="function">
    <text evidence="5">PPIases accelerate the folding of proteins. It catalyzes the cis-trans isomerization of proline imidic peptide bonds in oligopeptides. Involved in pre-mRNA splicing.</text>
</comment>
<feature type="compositionally biased region" description="Basic and acidic residues" evidence="11">
    <location>
        <begin position="257"/>
        <end position="269"/>
    </location>
</feature>
<dbReference type="STRING" id="329046.A0A1Y2BQD2"/>
<evidence type="ECO:0000256" key="8">
    <source>
        <dbReference type="ARBA" id="ARBA00082698"/>
    </source>
</evidence>